<sequence>MKRYKKCTPGETVNSIRRILCGYNILLKEDYREFYDFHSCRLTLSDPNLESFNIGTNGKGRSFEYAMASGYAEFMERLQNRVLFDNNLLYSFLDRCDLHKNIKEELSLEYLFDPKEVELDYECCINKLREDGIRIFESSEEDNKAIEEYIRNSVSLRNIILAPFYSVDKDKEIMLPIELCLLASGTNGMCAGNDRQEALVQGFCEIFERFAVKEIFFNQLTLPTIDPNHFNGSQAGEMLSSLKRRGFNVIIKDCSLGKKLPVIGALIIEPNGNMYNFKLGSDFVDSIALERCLTETFQSSSGFRGIPLAHKWADERDDSTIFKESNSAFDNFNRIISDGSGNWPSCIWQDADLVETFMYPQEYGESNASDLKIAIELIKELGFDTFIRDNSASEFPAMYIFIPGMSSTYCNSSHFAWNLSQDKLNDFGEISRLEDLDNEGLTNLVDKISKASDVDLKQINLSDYVKYNTLDDLRDIDIFQLATMIAYKNGNFSLSHQMAQKFISRHSSLPTYYIAVAKFLFFKSKGFENHKILEILSKIFGFEIANEVLSDFERPEDIFQHHSFPKELANMSLIELQGVMTIVRILSILNKSFSERKVSQESLRSCFPN</sequence>
<protein>
    <submittedName>
        <fullName evidence="2">YcaO-like family protein</fullName>
    </submittedName>
</protein>
<dbReference type="RefSeq" id="WP_271913371.1">
    <property type="nucleotide sequence ID" value="NZ_CP116613.1"/>
</dbReference>
<name>A0AAE9X7J2_PORGN</name>
<dbReference type="Gene3D" id="3.30.1330.230">
    <property type="match status" value="1"/>
</dbReference>
<evidence type="ECO:0000313" key="3">
    <source>
        <dbReference type="Proteomes" id="UP001179540"/>
    </source>
</evidence>
<dbReference type="Pfam" id="PF02624">
    <property type="entry name" value="YcaO"/>
    <property type="match status" value="1"/>
</dbReference>
<accession>A0AAE9X7J2</accession>
<gene>
    <name evidence="2" type="ORF">NY149_02955</name>
</gene>
<dbReference type="Proteomes" id="UP001179540">
    <property type="component" value="Chromosome"/>
</dbReference>
<dbReference type="EMBL" id="CP116613">
    <property type="protein sequence ID" value="WCF99610.1"/>
    <property type="molecule type" value="Genomic_DNA"/>
</dbReference>
<organism evidence="2 3">
    <name type="scientific">Porphyromonas gingivalis</name>
    <name type="common">Bacteroides gingivalis</name>
    <dbReference type="NCBI Taxonomy" id="837"/>
    <lineage>
        <taxon>Bacteria</taxon>
        <taxon>Pseudomonadati</taxon>
        <taxon>Bacteroidota</taxon>
        <taxon>Bacteroidia</taxon>
        <taxon>Bacteroidales</taxon>
        <taxon>Porphyromonadaceae</taxon>
        <taxon>Porphyromonas</taxon>
    </lineage>
</organism>
<dbReference type="InterPro" id="IPR003776">
    <property type="entry name" value="YcaO-like_dom"/>
</dbReference>
<dbReference type="AlphaFoldDB" id="A0AAE9X7J2"/>
<feature type="domain" description="YcaO" evidence="1">
    <location>
        <begin position="58"/>
        <end position="439"/>
    </location>
</feature>
<dbReference type="PROSITE" id="PS51664">
    <property type="entry name" value="YCAO"/>
    <property type="match status" value="1"/>
</dbReference>
<evidence type="ECO:0000313" key="2">
    <source>
        <dbReference type="EMBL" id="WCF99610.1"/>
    </source>
</evidence>
<proteinExistence type="predicted"/>
<dbReference type="NCBIfam" id="TIGR00702">
    <property type="entry name" value="YcaO-type kinase domain"/>
    <property type="match status" value="1"/>
</dbReference>
<evidence type="ECO:0000259" key="1">
    <source>
        <dbReference type="PROSITE" id="PS51664"/>
    </source>
</evidence>
<reference evidence="2" key="1">
    <citation type="submission" date="2023-01" db="EMBL/GenBank/DDBJ databases">
        <title>Phages are important unrecognized players in the ecology of the oral pathogen Porphyromonas gingivalis.</title>
        <authorList>
            <person name="Matrishin C.B."/>
            <person name="Kauffman K.M."/>
        </authorList>
    </citation>
    <scope>NUCLEOTIDE SEQUENCE</scope>
    <source>
        <strain evidence="2">HG1691old</strain>
    </source>
</reference>
<dbReference type="PANTHER" id="PTHR37809:SF1">
    <property type="entry name" value="RIBOSOMAL PROTEIN S12 METHYLTHIOTRANSFERASE ACCESSORY FACTOR YCAO"/>
    <property type="match status" value="1"/>
</dbReference>
<dbReference type="PANTHER" id="PTHR37809">
    <property type="entry name" value="RIBOSOMAL PROTEIN S12 METHYLTHIOTRANSFERASE ACCESSORY FACTOR YCAO"/>
    <property type="match status" value="1"/>
</dbReference>